<name>A0A158GJZ8_CABSO</name>
<dbReference type="OrthoDB" id="9005022at2"/>
<accession>A0A158GJZ8</accession>
<evidence type="ECO:0000256" key="2">
    <source>
        <dbReference type="SAM" id="Phobius"/>
    </source>
</evidence>
<keyword evidence="2" id="KW-0812">Transmembrane</keyword>
<proteinExistence type="predicted"/>
<feature type="region of interest" description="Disordered" evidence="1">
    <location>
        <begin position="298"/>
        <end position="332"/>
    </location>
</feature>
<dbReference type="EMBL" id="FCOC02000007">
    <property type="protein sequence ID" value="SAL32131.1"/>
    <property type="molecule type" value="Genomic_DNA"/>
</dbReference>
<gene>
    <name evidence="3" type="ORF">AWB64_02958</name>
</gene>
<dbReference type="RefSeq" id="WP_060856113.1">
    <property type="nucleotide sequence ID" value="NZ_FCOC02000007.1"/>
</dbReference>
<keyword evidence="2" id="KW-0472">Membrane</keyword>
<keyword evidence="2" id="KW-1133">Transmembrane helix</keyword>
<feature type="compositionally biased region" description="Low complexity" evidence="1">
    <location>
        <begin position="372"/>
        <end position="383"/>
    </location>
</feature>
<organism evidence="3 4">
    <name type="scientific">Caballeronia sordidicola</name>
    <name type="common">Burkholderia sordidicola</name>
    <dbReference type="NCBI Taxonomy" id="196367"/>
    <lineage>
        <taxon>Bacteria</taxon>
        <taxon>Pseudomonadati</taxon>
        <taxon>Pseudomonadota</taxon>
        <taxon>Betaproteobacteria</taxon>
        <taxon>Burkholderiales</taxon>
        <taxon>Burkholderiaceae</taxon>
        <taxon>Caballeronia</taxon>
    </lineage>
</organism>
<protein>
    <submittedName>
        <fullName evidence="3">Uncharacterized protein</fullName>
    </submittedName>
</protein>
<feature type="region of interest" description="Disordered" evidence="1">
    <location>
        <begin position="355"/>
        <end position="397"/>
    </location>
</feature>
<dbReference type="AlphaFoldDB" id="A0A158GJZ8"/>
<sequence length="397" mass="42073">MNAPLVVVQGDLLLPTLYPLAGMPNAVYGEEWTLTRARPALTEYEIPFYAARFLTAYVSPLSLPNEHFPYTPASLWGKFKRNDEIAQIEQNPLADSVHASPSVEEPAQFEFEPFTAPVDHPVRKQPANDRHKMAAGGAIALACAAFIAWALFGTRIGHQSPEVKPATVALNATPVAKPMADATIGHASPVVPPVSMSAALDSSASVATSAKPSTVVVAALPALQTPSATTVAKPAAVIAGATAKSSVHTSEVASDNAKTTAKATAEWAKVRVKGKRPAAVVREARNYEVVQRRHGHEYRGTPVYRSSGYDTPLASPSRRTYAHDDMRTSSTGSSLSVAEMYSMLAHSAVLDDNSGATRQTVRATSVATPRAGSGDSSNWSSDLSQRRVTDAGSQFAK</sequence>
<feature type="compositionally biased region" description="Polar residues" evidence="1">
    <location>
        <begin position="355"/>
        <end position="367"/>
    </location>
</feature>
<evidence type="ECO:0000313" key="4">
    <source>
        <dbReference type="Proteomes" id="UP000054893"/>
    </source>
</evidence>
<reference evidence="3 4" key="1">
    <citation type="submission" date="2016-01" db="EMBL/GenBank/DDBJ databases">
        <authorList>
            <person name="Oliw E.H."/>
        </authorList>
    </citation>
    <scope>NUCLEOTIDE SEQUENCE [LARGE SCALE GENOMIC DNA]</scope>
    <source>
        <strain evidence="3">LMG 22029</strain>
    </source>
</reference>
<dbReference type="Proteomes" id="UP000054893">
    <property type="component" value="Unassembled WGS sequence"/>
</dbReference>
<evidence type="ECO:0000313" key="3">
    <source>
        <dbReference type="EMBL" id="SAL32131.1"/>
    </source>
</evidence>
<feature type="transmembrane region" description="Helical" evidence="2">
    <location>
        <begin position="133"/>
        <end position="152"/>
    </location>
</feature>
<evidence type="ECO:0000256" key="1">
    <source>
        <dbReference type="SAM" id="MobiDB-lite"/>
    </source>
</evidence>